<organism evidence="2 3">
    <name type="scientific">Pristionchus entomophagus</name>
    <dbReference type="NCBI Taxonomy" id="358040"/>
    <lineage>
        <taxon>Eukaryota</taxon>
        <taxon>Metazoa</taxon>
        <taxon>Ecdysozoa</taxon>
        <taxon>Nematoda</taxon>
        <taxon>Chromadorea</taxon>
        <taxon>Rhabditida</taxon>
        <taxon>Rhabditina</taxon>
        <taxon>Diplogasteromorpha</taxon>
        <taxon>Diplogasteroidea</taxon>
        <taxon>Neodiplogasteridae</taxon>
        <taxon>Pristionchus</taxon>
    </lineage>
</organism>
<keyword evidence="3" id="KW-1185">Reference proteome</keyword>
<comment type="caution">
    <text evidence="2">The sequence shown here is derived from an EMBL/GenBank/DDBJ whole genome shotgun (WGS) entry which is preliminary data.</text>
</comment>
<feature type="non-terminal residue" evidence="2">
    <location>
        <position position="248"/>
    </location>
</feature>
<dbReference type="EMBL" id="BTSX01000005">
    <property type="protein sequence ID" value="GMT01244.1"/>
    <property type="molecule type" value="Genomic_DNA"/>
</dbReference>
<dbReference type="AlphaFoldDB" id="A0AAV5U489"/>
<evidence type="ECO:0000256" key="1">
    <source>
        <dbReference type="SAM" id="MobiDB-lite"/>
    </source>
</evidence>
<sequence length="248" mass="27749">SVEELLGRSSLPASAMANNQKRILTPEQSFNTIKSMISDLSLFTSNTCNGSFEDDDLDKPRRATDYRSLQRVVSDVETSMGADRAYNNLMDSDFERSFILVPNSVLTTAPQTLKTVADQAPIDTKGKKLNYRDDESAISTRTSAMERSDSESDTRTPQVKEQRKKERKNEKRSDSNRPSAAPSYMTVIGDKTWNNDVEVSKASTNIDSGFDAKISVKRKEQELCKLDLSADVANGNVRSLKINRQTFR</sequence>
<accession>A0AAV5U489</accession>
<evidence type="ECO:0000313" key="2">
    <source>
        <dbReference type="EMBL" id="GMT01244.1"/>
    </source>
</evidence>
<feature type="region of interest" description="Disordered" evidence="1">
    <location>
        <begin position="127"/>
        <end position="187"/>
    </location>
</feature>
<name>A0AAV5U489_9BILA</name>
<reference evidence="2" key="1">
    <citation type="submission" date="2023-10" db="EMBL/GenBank/DDBJ databases">
        <title>Genome assembly of Pristionchus species.</title>
        <authorList>
            <person name="Yoshida K."/>
            <person name="Sommer R.J."/>
        </authorList>
    </citation>
    <scope>NUCLEOTIDE SEQUENCE</scope>
    <source>
        <strain evidence="2">RS0144</strain>
    </source>
</reference>
<protein>
    <submittedName>
        <fullName evidence="2">Uncharacterized protein</fullName>
    </submittedName>
</protein>
<dbReference type="Proteomes" id="UP001432027">
    <property type="component" value="Unassembled WGS sequence"/>
</dbReference>
<feature type="compositionally biased region" description="Basic and acidic residues" evidence="1">
    <location>
        <begin position="144"/>
        <end position="175"/>
    </location>
</feature>
<proteinExistence type="predicted"/>
<evidence type="ECO:0000313" key="3">
    <source>
        <dbReference type="Proteomes" id="UP001432027"/>
    </source>
</evidence>
<feature type="non-terminal residue" evidence="2">
    <location>
        <position position="1"/>
    </location>
</feature>
<gene>
    <name evidence="2" type="ORF">PENTCL1PPCAC_23418</name>
</gene>